<evidence type="ECO:0000313" key="9">
    <source>
        <dbReference type="EMBL" id="MCQ0969610.1"/>
    </source>
</evidence>
<sequence length="251" mass="27866">MKVMGYELPLMSSLIVWAILWEILGQMDVSILLPPLSAVLVKMVEIIPTQAFLSALAVTARGFLTGTILAALIGVPLGILMGKSIIVDRMLLPWVNMFLSAPLSALVPVLMVLFGIGEQTVIITTLLFAVWIIMLNARAGVMQISPSLVEMARSFGATPWQAFREIYFWAALPEIIAGVRIGLLRAVKGVIIGQLLVSIIGFGRLFELYSTNFLMPHFWAILLVLFFFAFLFAEIFAVLERRVRYYASNRT</sequence>
<dbReference type="SUPFAM" id="SSF161098">
    <property type="entry name" value="MetI-like"/>
    <property type="match status" value="1"/>
</dbReference>
<evidence type="ECO:0000256" key="6">
    <source>
        <dbReference type="ARBA" id="ARBA00023136"/>
    </source>
</evidence>
<comment type="similarity">
    <text evidence="7">Belongs to the binding-protein-dependent transport system permease family.</text>
</comment>
<feature type="transmembrane region" description="Helical" evidence="7">
    <location>
        <begin position="186"/>
        <end position="206"/>
    </location>
</feature>
<comment type="caution">
    <text evidence="9">The sequence shown here is derived from an EMBL/GenBank/DDBJ whole genome shotgun (WGS) entry which is preliminary data.</text>
</comment>
<name>A0ABT1MMV2_9RHOB</name>
<feature type="transmembrane region" description="Helical" evidence="7">
    <location>
        <begin position="122"/>
        <end position="141"/>
    </location>
</feature>
<evidence type="ECO:0000313" key="10">
    <source>
        <dbReference type="Proteomes" id="UP001203945"/>
    </source>
</evidence>
<proteinExistence type="inferred from homology"/>
<feature type="domain" description="ABC transmembrane type-1" evidence="8">
    <location>
        <begin position="56"/>
        <end position="236"/>
    </location>
</feature>
<feature type="transmembrane region" description="Helical" evidence="7">
    <location>
        <begin position="6"/>
        <end position="24"/>
    </location>
</feature>
<evidence type="ECO:0000256" key="1">
    <source>
        <dbReference type="ARBA" id="ARBA00004651"/>
    </source>
</evidence>
<dbReference type="InterPro" id="IPR000515">
    <property type="entry name" value="MetI-like"/>
</dbReference>
<dbReference type="Gene3D" id="1.10.3720.10">
    <property type="entry name" value="MetI-like"/>
    <property type="match status" value="1"/>
</dbReference>
<gene>
    <name evidence="9" type="ORF">MLD63_04100</name>
</gene>
<evidence type="ECO:0000256" key="3">
    <source>
        <dbReference type="ARBA" id="ARBA00022475"/>
    </source>
</evidence>
<organism evidence="9 10">
    <name type="scientific">Paracoccus albicereus</name>
    <dbReference type="NCBI Taxonomy" id="2922394"/>
    <lineage>
        <taxon>Bacteria</taxon>
        <taxon>Pseudomonadati</taxon>
        <taxon>Pseudomonadota</taxon>
        <taxon>Alphaproteobacteria</taxon>
        <taxon>Rhodobacterales</taxon>
        <taxon>Paracoccaceae</taxon>
        <taxon>Paracoccus</taxon>
    </lineage>
</organism>
<evidence type="ECO:0000259" key="8">
    <source>
        <dbReference type="PROSITE" id="PS50928"/>
    </source>
</evidence>
<keyword evidence="4 7" id="KW-0812">Transmembrane</keyword>
<dbReference type="PROSITE" id="PS50928">
    <property type="entry name" value="ABC_TM1"/>
    <property type="match status" value="1"/>
</dbReference>
<dbReference type="InterPro" id="IPR035906">
    <property type="entry name" value="MetI-like_sf"/>
</dbReference>
<protein>
    <submittedName>
        <fullName evidence="9">ABC transporter permease subunit</fullName>
    </submittedName>
</protein>
<dbReference type="RefSeq" id="WP_255328615.1">
    <property type="nucleotide sequence ID" value="NZ_JAKZEU010000002.1"/>
</dbReference>
<dbReference type="Pfam" id="PF00528">
    <property type="entry name" value="BPD_transp_1"/>
    <property type="match status" value="1"/>
</dbReference>
<dbReference type="CDD" id="cd06261">
    <property type="entry name" value="TM_PBP2"/>
    <property type="match status" value="1"/>
</dbReference>
<evidence type="ECO:0000256" key="5">
    <source>
        <dbReference type="ARBA" id="ARBA00022989"/>
    </source>
</evidence>
<accession>A0ABT1MMV2</accession>
<evidence type="ECO:0000256" key="7">
    <source>
        <dbReference type="RuleBase" id="RU363032"/>
    </source>
</evidence>
<reference evidence="9 10" key="1">
    <citation type="submission" date="2022-03" db="EMBL/GenBank/DDBJ databases">
        <authorList>
            <person name="He Y."/>
        </authorList>
    </citation>
    <scope>NUCLEOTIDE SEQUENCE [LARGE SCALE GENOMIC DNA]</scope>
    <source>
        <strain evidence="9 10">TK19116</strain>
    </source>
</reference>
<keyword evidence="5 7" id="KW-1133">Transmembrane helix</keyword>
<evidence type="ECO:0000256" key="2">
    <source>
        <dbReference type="ARBA" id="ARBA00022448"/>
    </source>
</evidence>
<keyword evidence="2 7" id="KW-0813">Transport</keyword>
<keyword evidence="3" id="KW-1003">Cell membrane</keyword>
<feature type="transmembrane region" description="Helical" evidence="7">
    <location>
        <begin position="218"/>
        <end position="239"/>
    </location>
</feature>
<keyword evidence="6 7" id="KW-0472">Membrane</keyword>
<dbReference type="PANTHER" id="PTHR30151:SF0">
    <property type="entry name" value="ABC TRANSPORTER PERMEASE PROTEIN MJ0413-RELATED"/>
    <property type="match status" value="1"/>
</dbReference>
<evidence type="ECO:0000256" key="4">
    <source>
        <dbReference type="ARBA" id="ARBA00022692"/>
    </source>
</evidence>
<dbReference type="PANTHER" id="PTHR30151">
    <property type="entry name" value="ALKANE SULFONATE ABC TRANSPORTER-RELATED, MEMBRANE SUBUNIT"/>
    <property type="match status" value="1"/>
</dbReference>
<feature type="transmembrane region" description="Helical" evidence="7">
    <location>
        <begin position="63"/>
        <end position="82"/>
    </location>
</feature>
<comment type="subcellular location">
    <subcellularLocation>
        <location evidence="1 7">Cell membrane</location>
        <topology evidence="1 7">Multi-pass membrane protein</topology>
    </subcellularLocation>
</comment>
<feature type="transmembrane region" description="Helical" evidence="7">
    <location>
        <begin position="94"/>
        <end position="116"/>
    </location>
</feature>
<dbReference type="Proteomes" id="UP001203945">
    <property type="component" value="Unassembled WGS sequence"/>
</dbReference>
<dbReference type="EMBL" id="JAKZEU010000002">
    <property type="protein sequence ID" value="MCQ0969610.1"/>
    <property type="molecule type" value="Genomic_DNA"/>
</dbReference>
<keyword evidence="10" id="KW-1185">Reference proteome</keyword>